<comment type="caution">
    <text evidence="1">The sequence shown here is derived from an EMBL/GenBank/DDBJ whole genome shotgun (WGS) entry which is preliminary data.</text>
</comment>
<accession>A0A2N6NFB2</accession>
<name>A0A2N6NFB2_BEABA</name>
<reference evidence="1 2" key="1">
    <citation type="journal article" date="2016" name="Appl. Microbiol. Biotechnol.">
        <title>Characterization of T-DNA insertion mutants with decreased virulence in the entomopathogenic fungus Beauveria bassiana JEF-007.</title>
        <authorList>
            <person name="Kim S."/>
            <person name="Lee S.J."/>
            <person name="Nai Y.S."/>
            <person name="Yu J.S."/>
            <person name="Lee M.R."/>
            <person name="Yang Y.T."/>
            <person name="Kim J.S."/>
        </authorList>
    </citation>
    <scope>NUCLEOTIDE SEQUENCE [LARGE SCALE GENOMIC DNA]</scope>
    <source>
        <strain evidence="1 2">JEF-007</strain>
    </source>
</reference>
<sequence>MNLWTVDRSIDEGSTRLVISQTVIAPLDGGWWVGLAAFRHQAGTHHPVQERRDMVKRMGGRVDKDLAIHRTGRRGRGNVEERVVMAGR</sequence>
<evidence type="ECO:0000313" key="2">
    <source>
        <dbReference type="Proteomes" id="UP000235728"/>
    </source>
</evidence>
<evidence type="ECO:0000313" key="1">
    <source>
        <dbReference type="EMBL" id="PMB65942.1"/>
    </source>
</evidence>
<dbReference type="Proteomes" id="UP000235728">
    <property type="component" value="Unassembled WGS sequence"/>
</dbReference>
<organism evidence="1 2">
    <name type="scientific">Beauveria bassiana</name>
    <name type="common">White muscardine disease fungus</name>
    <name type="synonym">Tritirachium shiotae</name>
    <dbReference type="NCBI Taxonomy" id="176275"/>
    <lineage>
        <taxon>Eukaryota</taxon>
        <taxon>Fungi</taxon>
        <taxon>Dikarya</taxon>
        <taxon>Ascomycota</taxon>
        <taxon>Pezizomycotina</taxon>
        <taxon>Sordariomycetes</taxon>
        <taxon>Hypocreomycetidae</taxon>
        <taxon>Hypocreales</taxon>
        <taxon>Cordycipitaceae</taxon>
        <taxon>Beauveria</taxon>
    </lineage>
</organism>
<dbReference type="AlphaFoldDB" id="A0A2N6NFB2"/>
<proteinExistence type="predicted"/>
<dbReference type="EMBL" id="MRVG01000009">
    <property type="protein sequence ID" value="PMB65942.1"/>
    <property type="molecule type" value="Genomic_DNA"/>
</dbReference>
<protein>
    <submittedName>
        <fullName evidence="1">Uncharacterized protein</fullName>
    </submittedName>
</protein>
<gene>
    <name evidence="1" type="ORF">BM221_008141</name>
</gene>